<dbReference type="EMBL" id="FWFX01000021">
    <property type="protein sequence ID" value="SLN73127.1"/>
    <property type="molecule type" value="Genomic_DNA"/>
</dbReference>
<keyword evidence="2" id="KW-1185">Reference proteome</keyword>
<dbReference type="Proteomes" id="UP000193061">
    <property type="component" value="Unassembled WGS sequence"/>
</dbReference>
<name>A0A1X7A926_9RHOB</name>
<accession>A0A1X7A926</accession>
<evidence type="ECO:0000313" key="2">
    <source>
        <dbReference type="Proteomes" id="UP000193061"/>
    </source>
</evidence>
<dbReference type="AlphaFoldDB" id="A0A1X7A926"/>
<dbReference type="RefSeq" id="WP_085807746.1">
    <property type="nucleotide sequence ID" value="NZ_FWFX01000021.1"/>
</dbReference>
<protein>
    <recommendedName>
        <fullName evidence="3">Cupin domain protein</fullName>
    </recommendedName>
</protein>
<dbReference type="InterPro" id="IPR011051">
    <property type="entry name" value="RmlC_Cupin_sf"/>
</dbReference>
<reference evidence="1 2" key="1">
    <citation type="submission" date="2017-03" db="EMBL/GenBank/DDBJ databases">
        <authorList>
            <person name="Afonso C.L."/>
            <person name="Miller P.J."/>
            <person name="Scott M.A."/>
            <person name="Spackman E."/>
            <person name="Goraichik I."/>
            <person name="Dimitrov K.M."/>
            <person name="Suarez D.L."/>
            <person name="Swayne D.E."/>
        </authorList>
    </citation>
    <scope>NUCLEOTIDE SEQUENCE [LARGE SCALE GENOMIC DNA]</scope>
    <source>
        <strain evidence="1 2">CECT 7450</strain>
    </source>
</reference>
<evidence type="ECO:0008006" key="3">
    <source>
        <dbReference type="Google" id="ProtNLM"/>
    </source>
</evidence>
<dbReference type="SUPFAM" id="SSF51182">
    <property type="entry name" value="RmlC-like cupins"/>
    <property type="match status" value="1"/>
</dbReference>
<dbReference type="OrthoDB" id="7509071at2"/>
<proteinExistence type="predicted"/>
<sequence length="131" mass="14207">MKLIRIDHDAQGGSHFSDCTWALEEGSFTPPSPAGYFTTSQMGACCVLMMHHPAGYQDNWHAAPAPVLGTVLRGKVSIQTSDMDTRTLLPGDQFLACDLTGKGHRMSEVDDGPYDLALVVLMSPPELEQDT</sequence>
<evidence type="ECO:0000313" key="1">
    <source>
        <dbReference type="EMBL" id="SLN73127.1"/>
    </source>
</evidence>
<organism evidence="1 2">
    <name type="scientific">Roseovarius albus</name>
    <dbReference type="NCBI Taxonomy" id="1247867"/>
    <lineage>
        <taxon>Bacteria</taxon>
        <taxon>Pseudomonadati</taxon>
        <taxon>Pseudomonadota</taxon>
        <taxon>Alphaproteobacteria</taxon>
        <taxon>Rhodobacterales</taxon>
        <taxon>Roseobacteraceae</taxon>
        <taxon>Roseovarius</taxon>
    </lineage>
</organism>
<gene>
    <name evidence="1" type="ORF">ROA7450_04100</name>
</gene>